<evidence type="ECO:0000256" key="16">
    <source>
        <dbReference type="HAMAP-Rule" id="MF_00110"/>
    </source>
</evidence>
<evidence type="ECO:0000256" key="5">
    <source>
        <dbReference type="ARBA" id="ARBA00022679"/>
    </source>
</evidence>
<feature type="binding site" evidence="16">
    <location>
        <begin position="277"/>
        <end position="281"/>
    </location>
    <ligand>
        <name>NAD(+)</name>
        <dbReference type="ChEBI" id="CHEBI:57540"/>
    </ligand>
</feature>
<evidence type="ECO:0000256" key="7">
    <source>
        <dbReference type="ARBA" id="ARBA00022741"/>
    </source>
</evidence>
<keyword evidence="13" id="KW-0511">Multifunctional enzyme</keyword>
<feature type="binding site" evidence="15">
    <location>
        <position position="34"/>
    </location>
    <ligand>
        <name>substrate</name>
    </ligand>
</feature>
<feature type="binding site" evidence="16">
    <location>
        <position position="430"/>
    </location>
    <ligand>
        <name>Zn(2+)</name>
        <dbReference type="ChEBI" id="CHEBI:29105"/>
    </ligand>
</feature>
<comment type="function">
    <text evidence="16">Catalyzes the conversion of 3-deoxy-D-arabino-heptulosonate 7-phosphate (DAHP) to dehydroquinate (DHQ).</text>
</comment>
<dbReference type="Proteomes" id="UP001254165">
    <property type="component" value="Unassembled WGS sequence"/>
</dbReference>
<evidence type="ECO:0000256" key="2">
    <source>
        <dbReference type="ARBA" id="ARBA00004842"/>
    </source>
</evidence>
<dbReference type="SUPFAM" id="SSF52540">
    <property type="entry name" value="P-loop containing nucleoside triphosphate hydrolases"/>
    <property type="match status" value="1"/>
</dbReference>
<feature type="binding site" evidence="15">
    <location>
        <position position="16"/>
    </location>
    <ligand>
        <name>Mg(2+)</name>
        <dbReference type="ChEBI" id="CHEBI:18420"/>
    </ligand>
</feature>
<keyword evidence="4 16" id="KW-0028">Amino-acid biosynthesis</keyword>
<comment type="pathway">
    <text evidence="2 15">Metabolic intermediate biosynthesis; chorismate biosynthesis; chorismate from D-erythrose 4-phosphate and phosphoenolpyruvate: step 5/7.</text>
</comment>
<dbReference type="EC" id="2.7.1.71" evidence="15"/>
<dbReference type="Gene3D" id="3.40.50.300">
    <property type="entry name" value="P-loop containing nucleotide triphosphate hydrolases"/>
    <property type="match status" value="1"/>
</dbReference>
<feature type="binding site" evidence="15">
    <location>
        <begin position="12"/>
        <end position="17"/>
    </location>
    <ligand>
        <name>ATP</name>
        <dbReference type="ChEBI" id="CHEBI:30616"/>
    </ligand>
</feature>
<keyword evidence="16" id="KW-0170">Cobalt</keyword>
<comment type="function">
    <text evidence="15">Catalyzes the specific phosphorylation of the 3-hydroxyl group of shikimic acid using ATP as a cosubstrate.</text>
</comment>
<dbReference type="CDD" id="cd00464">
    <property type="entry name" value="SK"/>
    <property type="match status" value="1"/>
</dbReference>
<keyword evidence="7 16" id="KW-0547">Nucleotide-binding</keyword>
<evidence type="ECO:0000256" key="11">
    <source>
        <dbReference type="ARBA" id="ARBA00023141"/>
    </source>
</evidence>
<keyword evidence="16" id="KW-0862">Zinc</keyword>
<proteinExistence type="inferred from homology"/>
<dbReference type="HAMAP" id="MF_00109">
    <property type="entry name" value="Shikimate_kinase"/>
    <property type="match status" value="1"/>
</dbReference>
<feature type="binding site" evidence="16">
    <location>
        <position position="356"/>
    </location>
    <ligand>
        <name>Zn(2+)</name>
        <dbReference type="ChEBI" id="CHEBI:29105"/>
    </ligand>
</feature>
<comment type="similarity">
    <text evidence="15">Belongs to the shikimate kinase family.</text>
</comment>
<sequence>MTQRIILTGFMGTGKTTVGKLLAEKMGLPFMDLDEEISRCTGQSIPEFFAQWGEAAFRELESQMLREILRQERLVLATGGGTLLRDENRKLCEQAGTVVCLTCDLEVLQRRLDNKEMSYRPLLMNDNPKGTLVELWERRREVYRKIFWQVDTSSKSPQQIADTVLGLVNTSVMDLSYPDGVCKILVGKRVFSLLDTLLNSFGFSNTIRIAVISNHTVAALHGEPLLAELRRIGYTPYLITIPDGEEYKNLETVAGLYDQLLGAHIDRGDLVIALGGGVIGDIVGFVASTYMRGLPLIQIPTSLLAMVDASIGGKTGLDLPKGKNLIGTFKRPLAVLIDPEYLDTLPRSEFLSGMAEVIKHAVIADPLLFSWLESGPQNVWVGENLLLRAVSVKINVVQADPYENGLRAILNFGHTIGHALETLSNYTIRHGEAVSIGMGVETRLAEHLGLIASGEARRIIRLIEQWSLPIYHPLLEREELFSVIRYDKKHKQGKLRWALPSRIGEIRLISDIDERSVRQSIDSLKEAVNAE</sequence>
<protein>
    <recommendedName>
        <fullName evidence="15 16">Multifunctional fusion protein</fullName>
    </recommendedName>
    <domain>
        <recommendedName>
            <fullName evidence="15">Shikimate kinase</fullName>
            <shortName evidence="15">SK</shortName>
            <ecNumber evidence="15">2.7.1.71</ecNumber>
        </recommendedName>
    </domain>
    <domain>
        <recommendedName>
            <fullName evidence="16">3-dehydroquinate synthase</fullName>
            <shortName evidence="16">DHQS</shortName>
            <ecNumber evidence="16">4.2.3.4</ecNumber>
        </recommendedName>
    </domain>
</protein>
<comment type="cofactor">
    <cofactor evidence="1 16">
        <name>NAD(+)</name>
        <dbReference type="ChEBI" id="CHEBI:57540"/>
    </cofactor>
</comment>
<keyword evidence="10 16" id="KW-0520">NAD</keyword>
<dbReference type="Gene3D" id="1.20.1090.10">
    <property type="entry name" value="Dehydroquinate synthase-like - alpha domain"/>
    <property type="match status" value="1"/>
</dbReference>
<dbReference type="InterPro" id="IPR030960">
    <property type="entry name" value="DHQS/DOIS_N"/>
</dbReference>
<dbReference type="InterPro" id="IPR016037">
    <property type="entry name" value="DHQ_synth_AroB"/>
</dbReference>
<feature type="binding site" evidence="15">
    <location>
        <position position="58"/>
    </location>
    <ligand>
        <name>substrate</name>
    </ligand>
</feature>
<comment type="pathway">
    <text evidence="16">Metabolic intermediate biosynthesis; chorismate biosynthesis; chorismate from D-erythrose 4-phosphate and phosphoenolpyruvate: step 2/7.</text>
</comment>
<comment type="caution">
    <text evidence="16">Lacks conserved residue(s) required for the propagation of feature annotation.</text>
</comment>
<accession>A0ABU3NJH6</accession>
<feature type="domain" description="3-dehydroquinate synthase C-terminal" evidence="18">
    <location>
        <begin position="353"/>
        <end position="489"/>
    </location>
</feature>
<dbReference type="EMBL" id="JAUHMF010000001">
    <property type="protein sequence ID" value="MDT8897011.1"/>
    <property type="molecule type" value="Genomic_DNA"/>
</dbReference>
<keyword evidence="3 16" id="KW-0963">Cytoplasm</keyword>
<evidence type="ECO:0000256" key="1">
    <source>
        <dbReference type="ARBA" id="ARBA00001911"/>
    </source>
</evidence>
<evidence type="ECO:0000256" key="9">
    <source>
        <dbReference type="ARBA" id="ARBA00022840"/>
    </source>
</evidence>
<evidence type="ECO:0000313" key="20">
    <source>
        <dbReference type="Proteomes" id="UP001254165"/>
    </source>
</evidence>
<comment type="cofactor">
    <cofactor evidence="16">
        <name>Co(2+)</name>
        <dbReference type="ChEBI" id="CHEBI:48828"/>
    </cofactor>
    <cofactor evidence="16">
        <name>Zn(2+)</name>
        <dbReference type="ChEBI" id="CHEBI:29105"/>
    </cofactor>
    <text evidence="16">Binds 1 divalent metal cation per subunit. Can use either Co(2+) or Zn(2+).</text>
</comment>
<reference evidence="19 20" key="1">
    <citation type="submission" date="2023-07" db="EMBL/GenBank/DDBJ databases">
        <title>Novel species of Thermanaerothrix with wide hydrolytic capabilities.</title>
        <authorList>
            <person name="Zayulina K.S."/>
            <person name="Podosokorskaya O.A."/>
            <person name="Elcheninov A.G."/>
        </authorList>
    </citation>
    <scope>NUCLEOTIDE SEQUENCE [LARGE SCALE GENOMIC DNA]</scope>
    <source>
        <strain evidence="19 20">4228-RoL</strain>
    </source>
</reference>
<comment type="cofactor">
    <cofactor evidence="15">
        <name>Mg(2+)</name>
        <dbReference type="ChEBI" id="CHEBI:18420"/>
    </cofactor>
    <text evidence="15">Binds 1 Mg(2+) ion per subunit.</text>
</comment>
<keyword evidence="9 15" id="KW-0067">ATP-binding</keyword>
<dbReference type="InterPro" id="IPR023000">
    <property type="entry name" value="Shikimate_kinase_CS"/>
</dbReference>
<dbReference type="PROSITE" id="PS01128">
    <property type="entry name" value="SHIKIMATE_KINASE"/>
    <property type="match status" value="1"/>
</dbReference>
<dbReference type="InterPro" id="IPR027417">
    <property type="entry name" value="P-loop_NTPase"/>
</dbReference>
<keyword evidence="5 15" id="KW-0808">Transferase</keyword>
<comment type="subunit">
    <text evidence="15">Monomer.</text>
</comment>
<feature type="binding site" evidence="16">
    <location>
        <position position="314"/>
    </location>
    <ligand>
        <name>NAD(+)</name>
        <dbReference type="ChEBI" id="CHEBI:57540"/>
    </ligand>
</feature>
<keyword evidence="6 16" id="KW-0479">Metal-binding</keyword>
<dbReference type="NCBIfam" id="TIGR01357">
    <property type="entry name" value="aroB"/>
    <property type="match status" value="1"/>
</dbReference>
<dbReference type="InterPro" id="IPR000623">
    <property type="entry name" value="Shikimate_kinase/TSH1"/>
</dbReference>
<dbReference type="PANTHER" id="PTHR43622">
    <property type="entry name" value="3-DEHYDROQUINATE SYNTHASE"/>
    <property type="match status" value="1"/>
</dbReference>
<feature type="binding site" evidence="15">
    <location>
        <position position="80"/>
    </location>
    <ligand>
        <name>substrate</name>
    </ligand>
</feature>
<evidence type="ECO:0000313" key="19">
    <source>
        <dbReference type="EMBL" id="MDT8897011.1"/>
    </source>
</evidence>
<evidence type="ECO:0000256" key="4">
    <source>
        <dbReference type="ARBA" id="ARBA00022605"/>
    </source>
</evidence>
<dbReference type="RefSeq" id="WP_315623661.1">
    <property type="nucleotide sequence ID" value="NZ_JAUHMF010000001.1"/>
</dbReference>
<feature type="binding site" evidence="15">
    <location>
        <position position="120"/>
    </location>
    <ligand>
        <name>ATP</name>
        <dbReference type="ChEBI" id="CHEBI:30616"/>
    </ligand>
</feature>
<dbReference type="InterPro" id="IPR056179">
    <property type="entry name" value="DHQS_C"/>
</dbReference>
<keyword evidence="15" id="KW-0460">Magnesium</keyword>
<comment type="similarity">
    <text evidence="16">Belongs to the sugar phosphate cyclases superfamily. Dehydroquinate synthase family.</text>
</comment>
<evidence type="ECO:0000259" key="18">
    <source>
        <dbReference type="Pfam" id="PF24621"/>
    </source>
</evidence>
<feature type="binding site" evidence="15">
    <location>
        <position position="139"/>
    </location>
    <ligand>
        <name>substrate</name>
    </ligand>
</feature>
<dbReference type="InterPro" id="IPR031322">
    <property type="entry name" value="Shikimate/glucono_kinase"/>
</dbReference>
<evidence type="ECO:0000256" key="12">
    <source>
        <dbReference type="ARBA" id="ARBA00023239"/>
    </source>
</evidence>
<dbReference type="Pfam" id="PF01202">
    <property type="entry name" value="SKI"/>
    <property type="match status" value="1"/>
</dbReference>
<dbReference type="Pfam" id="PF24621">
    <property type="entry name" value="DHQS_C"/>
    <property type="match status" value="1"/>
</dbReference>
<comment type="catalytic activity">
    <reaction evidence="14 15">
        <text>shikimate + ATP = 3-phosphoshikimate + ADP + H(+)</text>
        <dbReference type="Rhea" id="RHEA:13121"/>
        <dbReference type="ChEBI" id="CHEBI:15378"/>
        <dbReference type="ChEBI" id="CHEBI:30616"/>
        <dbReference type="ChEBI" id="CHEBI:36208"/>
        <dbReference type="ChEBI" id="CHEBI:145989"/>
        <dbReference type="ChEBI" id="CHEBI:456216"/>
        <dbReference type="EC" id="2.7.1.71"/>
    </reaction>
</comment>
<evidence type="ECO:0000256" key="14">
    <source>
        <dbReference type="ARBA" id="ARBA00048567"/>
    </source>
</evidence>
<comment type="catalytic activity">
    <reaction evidence="16">
        <text>7-phospho-2-dehydro-3-deoxy-D-arabino-heptonate = 3-dehydroquinate + phosphate</text>
        <dbReference type="Rhea" id="RHEA:21968"/>
        <dbReference type="ChEBI" id="CHEBI:32364"/>
        <dbReference type="ChEBI" id="CHEBI:43474"/>
        <dbReference type="ChEBI" id="CHEBI:58394"/>
        <dbReference type="EC" id="4.2.3.4"/>
    </reaction>
</comment>
<evidence type="ECO:0000256" key="3">
    <source>
        <dbReference type="ARBA" id="ARBA00022490"/>
    </source>
</evidence>
<evidence type="ECO:0000256" key="15">
    <source>
        <dbReference type="HAMAP-Rule" id="MF_00109"/>
    </source>
</evidence>
<dbReference type="EC" id="4.2.3.4" evidence="16"/>
<comment type="caution">
    <text evidence="19">The sequence shown here is derived from an EMBL/GenBank/DDBJ whole genome shotgun (WGS) entry which is preliminary data.</text>
</comment>
<comment type="subcellular location">
    <subcellularLocation>
        <location evidence="16">Cytoplasm</location>
    </subcellularLocation>
</comment>
<feature type="binding site" evidence="16">
    <location>
        <begin position="301"/>
        <end position="302"/>
    </location>
    <ligand>
        <name>NAD(+)</name>
        <dbReference type="ChEBI" id="CHEBI:57540"/>
    </ligand>
</feature>
<dbReference type="SUPFAM" id="SSF56796">
    <property type="entry name" value="Dehydroquinate synthase-like"/>
    <property type="match status" value="1"/>
</dbReference>
<feature type="binding site" evidence="16">
    <location>
        <position position="414"/>
    </location>
    <ligand>
        <name>Zn(2+)</name>
        <dbReference type="ChEBI" id="CHEBI:29105"/>
    </ligand>
</feature>
<evidence type="ECO:0000256" key="10">
    <source>
        <dbReference type="ARBA" id="ARBA00023027"/>
    </source>
</evidence>
<organism evidence="19 20">
    <name type="scientific">Thermanaerothrix solaris</name>
    <dbReference type="NCBI Taxonomy" id="3058434"/>
    <lineage>
        <taxon>Bacteria</taxon>
        <taxon>Bacillati</taxon>
        <taxon>Chloroflexota</taxon>
        <taxon>Anaerolineae</taxon>
        <taxon>Anaerolineales</taxon>
        <taxon>Anaerolineaceae</taxon>
        <taxon>Thermanaerothrix</taxon>
    </lineage>
</organism>
<dbReference type="Pfam" id="PF01761">
    <property type="entry name" value="DHQ_synthase"/>
    <property type="match status" value="1"/>
</dbReference>
<dbReference type="GO" id="GO:0003856">
    <property type="term" value="F:3-dehydroquinate synthase activity"/>
    <property type="evidence" value="ECO:0007669"/>
    <property type="project" value="UniProtKB-EC"/>
</dbReference>
<keyword evidence="12 16" id="KW-0456">Lyase</keyword>
<evidence type="ECO:0000256" key="13">
    <source>
        <dbReference type="ARBA" id="ARBA00023268"/>
    </source>
</evidence>
<feature type="binding site" evidence="16">
    <location>
        <position position="323"/>
    </location>
    <ligand>
        <name>NAD(+)</name>
        <dbReference type="ChEBI" id="CHEBI:57540"/>
    </ligand>
</feature>
<keyword evidence="11 16" id="KW-0057">Aromatic amino acid biosynthesis</keyword>
<evidence type="ECO:0000256" key="6">
    <source>
        <dbReference type="ARBA" id="ARBA00022723"/>
    </source>
</evidence>
<dbReference type="HAMAP" id="MF_00110">
    <property type="entry name" value="DHQ_synthase"/>
    <property type="match status" value="1"/>
</dbReference>
<keyword evidence="8 15" id="KW-0418">Kinase</keyword>
<gene>
    <name evidence="16 19" type="primary">aroB</name>
    <name evidence="15" type="synonym">aroK</name>
    <name evidence="19" type="ORF">QYE77_01945</name>
</gene>
<feature type="domain" description="3-dehydroquinate synthase N-terminal" evidence="17">
    <location>
        <begin position="239"/>
        <end position="350"/>
    </location>
</feature>
<dbReference type="CDD" id="cd08195">
    <property type="entry name" value="DHQS"/>
    <property type="match status" value="1"/>
</dbReference>
<keyword evidence="20" id="KW-1185">Reference proteome</keyword>
<dbReference type="PANTHER" id="PTHR43622:SF1">
    <property type="entry name" value="3-DEHYDROQUINATE SYNTHASE"/>
    <property type="match status" value="1"/>
</dbReference>
<dbReference type="Gene3D" id="3.40.50.1970">
    <property type="match status" value="1"/>
</dbReference>
<dbReference type="PRINTS" id="PR01100">
    <property type="entry name" value="SHIKIMTKNASE"/>
</dbReference>
<dbReference type="InterPro" id="IPR050071">
    <property type="entry name" value="Dehydroquinate_synthase"/>
</dbReference>
<evidence type="ECO:0000256" key="8">
    <source>
        <dbReference type="ARBA" id="ARBA00022777"/>
    </source>
</evidence>
<evidence type="ECO:0000259" key="17">
    <source>
        <dbReference type="Pfam" id="PF01761"/>
    </source>
</evidence>
<name>A0ABU3NJH6_9CHLR</name>
<feature type="binding site" evidence="16">
    <location>
        <begin position="243"/>
        <end position="248"/>
    </location>
    <ligand>
        <name>NAD(+)</name>
        <dbReference type="ChEBI" id="CHEBI:57540"/>
    </ligand>
</feature>